<protein>
    <submittedName>
        <fullName evidence="1">Uncharacterized protein</fullName>
    </submittedName>
</protein>
<dbReference type="EMBL" id="SNRW01016956">
    <property type="protein sequence ID" value="KAA6368827.1"/>
    <property type="molecule type" value="Genomic_DNA"/>
</dbReference>
<gene>
    <name evidence="1" type="ORF">EZS28_035647</name>
</gene>
<accession>A0A5J4UEK8</accession>
<dbReference type="Proteomes" id="UP000324800">
    <property type="component" value="Unassembled WGS sequence"/>
</dbReference>
<proteinExistence type="predicted"/>
<evidence type="ECO:0000313" key="2">
    <source>
        <dbReference type="Proteomes" id="UP000324800"/>
    </source>
</evidence>
<reference evidence="1 2" key="1">
    <citation type="submission" date="2019-03" db="EMBL/GenBank/DDBJ databases">
        <title>Single cell metagenomics reveals metabolic interactions within the superorganism composed of flagellate Streblomastix strix and complex community of Bacteroidetes bacteria on its surface.</title>
        <authorList>
            <person name="Treitli S.C."/>
            <person name="Kolisko M."/>
            <person name="Husnik F."/>
            <person name="Keeling P."/>
            <person name="Hampl V."/>
        </authorList>
    </citation>
    <scope>NUCLEOTIDE SEQUENCE [LARGE SCALE GENOMIC DNA]</scope>
    <source>
        <strain evidence="1">ST1C</strain>
    </source>
</reference>
<dbReference type="AlphaFoldDB" id="A0A5J4UEK8"/>
<sequence length="93" mass="10376">MIFHQPPFFFVGIANIGFQHFTKDSGIYFITSSSSSYQIILDRLECVSQSPLNAVLSKEISEGNEDYSQEGSHAALDAYLTGRGTSFKVKKFE</sequence>
<organism evidence="1 2">
    <name type="scientific">Streblomastix strix</name>
    <dbReference type="NCBI Taxonomy" id="222440"/>
    <lineage>
        <taxon>Eukaryota</taxon>
        <taxon>Metamonada</taxon>
        <taxon>Preaxostyla</taxon>
        <taxon>Oxymonadida</taxon>
        <taxon>Streblomastigidae</taxon>
        <taxon>Streblomastix</taxon>
    </lineage>
</organism>
<name>A0A5J4UEK8_9EUKA</name>
<evidence type="ECO:0000313" key="1">
    <source>
        <dbReference type="EMBL" id="KAA6368827.1"/>
    </source>
</evidence>
<comment type="caution">
    <text evidence="1">The sequence shown here is derived from an EMBL/GenBank/DDBJ whole genome shotgun (WGS) entry which is preliminary data.</text>
</comment>